<comment type="caution">
    <text evidence="1">The sequence shown here is derived from an EMBL/GenBank/DDBJ whole genome shotgun (WGS) entry which is preliminary data.</text>
</comment>
<dbReference type="AlphaFoldDB" id="A0AAX6HU37"/>
<keyword evidence="2" id="KW-1185">Reference proteome</keyword>
<reference evidence="1" key="1">
    <citation type="journal article" date="2023" name="GigaByte">
        <title>Genome assembly of the bearded iris, Iris pallida Lam.</title>
        <authorList>
            <person name="Bruccoleri R.E."/>
            <person name="Oakeley E.J."/>
            <person name="Faust A.M.E."/>
            <person name="Altorfer M."/>
            <person name="Dessus-Babus S."/>
            <person name="Burckhardt D."/>
            <person name="Oertli M."/>
            <person name="Naumann U."/>
            <person name="Petersen F."/>
            <person name="Wong J."/>
        </authorList>
    </citation>
    <scope>NUCLEOTIDE SEQUENCE</scope>
    <source>
        <strain evidence="1">GSM-AAB239-AS_SAM_17_03QT</strain>
    </source>
</reference>
<gene>
    <name evidence="1" type="ORF">M6B38_117510</name>
</gene>
<reference evidence="1" key="2">
    <citation type="submission" date="2023-04" db="EMBL/GenBank/DDBJ databases">
        <authorList>
            <person name="Bruccoleri R.E."/>
            <person name="Oakeley E.J."/>
            <person name="Faust A.-M."/>
            <person name="Dessus-Babus S."/>
            <person name="Altorfer M."/>
            <person name="Burckhardt D."/>
            <person name="Oertli M."/>
            <person name="Naumann U."/>
            <person name="Petersen F."/>
            <person name="Wong J."/>
        </authorList>
    </citation>
    <scope>NUCLEOTIDE SEQUENCE</scope>
    <source>
        <strain evidence="1">GSM-AAB239-AS_SAM_17_03QT</strain>
        <tissue evidence="1">Leaf</tissue>
    </source>
</reference>
<name>A0AAX6HU37_IRIPA</name>
<organism evidence="1 2">
    <name type="scientific">Iris pallida</name>
    <name type="common">Sweet iris</name>
    <dbReference type="NCBI Taxonomy" id="29817"/>
    <lineage>
        <taxon>Eukaryota</taxon>
        <taxon>Viridiplantae</taxon>
        <taxon>Streptophyta</taxon>
        <taxon>Embryophyta</taxon>
        <taxon>Tracheophyta</taxon>
        <taxon>Spermatophyta</taxon>
        <taxon>Magnoliopsida</taxon>
        <taxon>Liliopsida</taxon>
        <taxon>Asparagales</taxon>
        <taxon>Iridaceae</taxon>
        <taxon>Iridoideae</taxon>
        <taxon>Irideae</taxon>
        <taxon>Iris</taxon>
    </lineage>
</organism>
<protein>
    <submittedName>
        <fullName evidence="1">Uncharacterized protein</fullName>
    </submittedName>
</protein>
<dbReference type="EMBL" id="JANAVB010006994">
    <property type="protein sequence ID" value="KAJ6843785.1"/>
    <property type="molecule type" value="Genomic_DNA"/>
</dbReference>
<evidence type="ECO:0000313" key="2">
    <source>
        <dbReference type="Proteomes" id="UP001140949"/>
    </source>
</evidence>
<dbReference type="Proteomes" id="UP001140949">
    <property type="component" value="Unassembled WGS sequence"/>
</dbReference>
<proteinExistence type="predicted"/>
<sequence>MLAPRLLHRCRHSCKVDIVNFTSLFPIFLDKASELKDICPTYYGPELETLAEQDGATIKDLGVALDI</sequence>
<accession>A0AAX6HU37</accession>
<evidence type="ECO:0000313" key="1">
    <source>
        <dbReference type="EMBL" id="KAJ6843785.1"/>
    </source>
</evidence>